<evidence type="ECO:0000256" key="1">
    <source>
        <dbReference type="ARBA" id="ARBA00022737"/>
    </source>
</evidence>
<dbReference type="InterPro" id="IPR052065">
    <property type="entry name" value="Compl_asym_regulator"/>
</dbReference>
<evidence type="ECO:0000313" key="6">
    <source>
        <dbReference type="WBParaSite" id="PSAMB.scaffold1104size35900.g11009.t1"/>
    </source>
</evidence>
<name>A0A914ULY7_9BILA</name>
<keyword evidence="5" id="KW-1185">Reference proteome</keyword>
<protein>
    <submittedName>
        <fullName evidence="6">Uncharacterized protein</fullName>
    </submittedName>
</protein>
<evidence type="ECO:0000256" key="3">
    <source>
        <dbReference type="SAM" id="MobiDB-lite"/>
    </source>
</evidence>
<dbReference type="SMART" id="SM00209">
    <property type="entry name" value="TSP1"/>
    <property type="match status" value="3"/>
</dbReference>
<keyword evidence="4" id="KW-0732">Signal</keyword>
<evidence type="ECO:0000313" key="5">
    <source>
        <dbReference type="Proteomes" id="UP000887566"/>
    </source>
</evidence>
<dbReference type="PROSITE" id="PS50092">
    <property type="entry name" value="TSP1"/>
    <property type="match status" value="3"/>
</dbReference>
<evidence type="ECO:0000256" key="4">
    <source>
        <dbReference type="SAM" id="SignalP"/>
    </source>
</evidence>
<keyword evidence="1" id="KW-0677">Repeat</keyword>
<dbReference type="AlphaFoldDB" id="A0A914ULY7"/>
<dbReference type="SUPFAM" id="SSF82895">
    <property type="entry name" value="TSP-1 type 1 repeat"/>
    <property type="match status" value="3"/>
</dbReference>
<dbReference type="InterPro" id="IPR000884">
    <property type="entry name" value="TSP1_rpt"/>
</dbReference>
<feature type="region of interest" description="Disordered" evidence="3">
    <location>
        <begin position="145"/>
        <end position="212"/>
    </location>
</feature>
<feature type="chain" id="PRO_5037563114" evidence="4">
    <location>
        <begin position="24"/>
        <end position="380"/>
    </location>
</feature>
<dbReference type="Gene3D" id="2.20.100.10">
    <property type="entry name" value="Thrombospondin type-1 (TSP1) repeat"/>
    <property type="match status" value="3"/>
</dbReference>
<feature type="region of interest" description="Disordered" evidence="3">
    <location>
        <begin position="45"/>
        <end position="75"/>
    </location>
</feature>
<proteinExistence type="predicted"/>
<dbReference type="PANTHER" id="PTHR22906:SF21">
    <property type="entry name" value="SEMA DOMAIN-CONTAINING PROTEIN"/>
    <property type="match status" value="1"/>
</dbReference>
<dbReference type="PRINTS" id="PR01705">
    <property type="entry name" value="TSP1REPEAT"/>
</dbReference>
<dbReference type="WBParaSite" id="PSAMB.scaffold1104size35900.g11009.t1">
    <property type="protein sequence ID" value="PSAMB.scaffold1104size35900.g11009.t1"/>
    <property type="gene ID" value="PSAMB.scaffold1104size35900.g11009"/>
</dbReference>
<feature type="compositionally biased region" description="Low complexity" evidence="3">
    <location>
        <begin position="58"/>
        <end position="72"/>
    </location>
</feature>
<feature type="signal peptide" evidence="4">
    <location>
        <begin position="1"/>
        <end position="23"/>
    </location>
</feature>
<accession>A0A914ULY7</accession>
<organism evidence="5 6">
    <name type="scientific">Plectus sambesii</name>
    <dbReference type="NCBI Taxonomy" id="2011161"/>
    <lineage>
        <taxon>Eukaryota</taxon>
        <taxon>Metazoa</taxon>
        <taxon>Ecdysozoa</taxon>
        <taxon>Nematoda</taxon>
        <taxon>Chromadorea</taxon>
        <taxon>Plectida</taxon>
        <taxon>Plectina</taxon>
        <taxon>Plectoidea</taxon>
        <taxon>Plectidae</taxon>
        <taxon>Plectus</taxon>
    </lineage>
</organism>
<reference evidence="6" key="1">
    <citation type="submission" date="2022-11" db="UniProtKB">
        <authorList>
            <consortium name="WormBaseParasite"/>
        </authorList>
    </citation>
    <scope>IDENTIFICATION</scope>
</reference>
<feature type="compositionally biased region" description="Gly residues" evidence="3">
    <location>
        <begin position="175"/>
        <end position="186"/>
    </location>
</feature>
<dbReference type="Pfam" id="PF00090">
    <property type="entry name" value="TSP_1"/>
    <property type="match status" value="3"/>
</dbReference>
<dbReference type="Proteomes" id="UP000887566">
    <property type="component" value="Unplaced"/>
</dbReference>
<dbReference type="InterPro" id="IPR036383">
    <property type="entry name" value="TSP1_rpt_sf"/>
</dbReference>
<sequence length="380" mass="38917">MGVLALLGVALLAINCLSSMATAKPQGFGIGSKLSLGPLGSIGSGFNFQPGGGDGTRTEGSTTPETTSNEESYGVNSNLGIGKAGSIGSGFNFQPGPALKKTSPGNNTTAVTRAATTLSTTAVSPAAERSDDIGLNTNLGLGKAGSINSGLNFKKPGSERSETTTTQSNSIGFGSNLGLGKAGSVGSGVSFKPGTRQQKVTPARGQDDSSTTVVAEVTSTATTSRPGWSNWGEWTECSTTCGFGLHKRNRTCEGGSPCFGLPEELKGCSNKPCTLALGLGLGGSGEWSEWSNWTDCSANCGVGSQTRSRTCNGESCFGPAEMRQACVQSPCPQGEWGEWSEWDQCSTTCGFGLQKRTRACEGGVCPGLTDMQRACPFKAC</sequence>
<evidence type="ECO:0000256" key="2">
    <source>
        <dbReference type="ARBA" id="ARBA00023157"/>
    </source>
</evidence>
<feature type="compositionally biased region" description="Polar residues" evidence="3">
    <location>
        <begin position="163"/>
        <end position="173"/>
    </location>
</feature>
<keyword evidence="2" id="KW-1015">Disulfide bond</keyword>
<dbReference type="PANTHER" id="PTHR22906">
    <property type="entry name" value="PROPERDIN"/>
    <property type="match status" value="1"/>
</dbReference>